<feature type="signal peptide" evidence="1">
    <location>
        <begin position="1"/>
        <end position="20"/>
    </location>
</feature>
<evidence type="ECO:0000313" key="2">
    <source>
        <dbReference type="EMBL" id="ODN03639.1"/>
    </source>
</evidence>
<keyword evidence="1" id="KW-0732">Signal</keyword>
<accession>A0A1D2NEH0</accession>
<sequence length="322" mass="37134">MNMKVYAILILTFLLSGAYASCTCDNLVLTSIFQTGTCGRAARCNWELMHLKSKLKGDNSMDDAYEAKIREMLCRIPTYGARKYASENQVTFQVCNAATPTEFYHFSMPTTYFADEDKKEYLERMQKCVAEEKDCDLALWAEIETLCRGITSAEVTKLNDMSHLKIRDFKVYEFSAGSCKINTLRRKSVRRGPDETTEPTYEDSYEATNLKYSKLRSPYFELYLLYALDPMGQFGTTPVEERWDEKKAFKELAKYLPELMIHHMHTAIQCIYNRVNSNHLKWDPTKYCELTSTFVCVDKAQSKNTDCIALGYDPHDITKVPV</sequence>
<evidence type="ECO:0000313" key="3">
    <source>
        <dbReference type="Proteomes" id="UP000094527"/>
    </source>
</evidence>
<comment type="caution">
    <text evidence="2">The sequence shown here is derived from an EMBL/GenBank/DDBJ whole genome shotgun (WGS) entry which is preliminary data.</text>
</comment>
<gene>
    <name evidence="2" type="ORF">Ocin01_03024</name>
</gene>
<reference evidence="2 3" key="1">
    <citation type="journal article" date="2016" name="Genome Biol. Evol.">
        <title>Gene Family Evolution Reflects Adaptation to Soil Environmental Stressors in the Genome of the Collembolan Orchesella cincta.</title>
        <authorList>
            <person name="Faddeeva-Vakhrusheva A."/>
            <person name="Derks M.F."/>
            <person name="Anvar S.Y."/>
            <person name="Agamennone V."/>
            <person name="Suring W."/>
            <person name="Smit S."/>
            <person name="van Straalen N.M."/>
            <person name="Roelofs D."/>
        </authorList>
    </citation>
    <scope>NUCLEOTIDE SEQUENCE [LARGE SCALE GENOMIC DNA]</scope>
    <source>
        <tissue evidence="2">Mixed pool</tissue>
    </source>
</reference>
<dbReference type="Proteomes" id="UP000094527">
    <property type="component" value="Unassembled WGS sequence"/>
</dbReference>
<keyword evidence="3" id="KW-1185">Reference proteome</keyword>
<dbReference type="EMBL" id="LJIJ01000067">
    <property type="protein sequence ID" value="ODN03639.1"/>
    <property type="molecule type" value="Genomic_DNA"/>
</dbReference>
<name>A0A1D2NEH0_ORCCI</name>
<evidence type="ECO:0000256" key="1">
    <source>
        <dbReference type="SAM" id="SignalP"/>
    </source>
</evidence>
<dbReference type="AlphaFoldDB" id="A0A1D2NEH0"/>
<feature type="chain" id="PRO_5008905446" evidence="1">
    <location>
        <begin position="21"/>
        <end position="322"/>
    </location>
</feature>
<protein>
    <submittedName>
        <fullName evidence="2">Uncharacterized protein</fullName>
    </submittedName>
</protein>
<organism evidence="2 3">
    <name type="scientific">Orchesella cincta</name>
    <name type="common">Springtail</name>
    <name type="synonym">Podura cincta</name>
    <dbReference type="NCBI Taxonomy" id="48709"/>
    <lineage>
        <taxon>Eukaryota</taxon>
        <taxon>Metazoa</taxon>
        <taxon>Ecdysozoa</taxon>
        <taxon>Arthropoda</taxon>
        <taxon>Hexapoda</taxon>
        <taxon>Collembola</taxon>
        <taxon>Entomobryomorpha</taxon>
        <taxon>Entomobryoidea</taxon>
        <taxon>Orchesellidae</taxon>
        <taxon>Orchesellinae</taxon>
        <taxon>Orchesella</taxon>
    </lineage>
</organism>
<proteinExistence type="predicted"/>